<dbReference type="Gene3D" id="3.90.1140.10">
    <property type="entry name" value="Cyclic phosphodiesterase"/>
    <property type="match status" value="1"/>
</dbReference>
<dbReference type="InterPro" id="IPR009097">
    <property type="entry name" value="Cyclic_Pdiesterase"/>
</dbReference>
<dbReference type="Pfam" id="PF13563">
    <property type="entry name" value="2_5_RNA_ligase2"/>
    <property type="match status" value="1"/>
</dbReference>
<sequence length="194" mass="22043">MTSENLRLFFAVNIPKEVKEEIAEKLLPLIPKEKWRKVLPENLHVTIEFLGHLPREAVNGLEGKVQELESFEGFEAEMNCIGQFKGRVLWIGFGKGTEDFNLLGRKLQEALELRNGRFHAHITLARNKGMGKKETDALVERLRAAGFKKTIEVKSLELMQSELHKAGPEYSVVFSREFRAREQAASKKGIQAGQ</sequence>
<keyword evidence="1 2" id="KW-0378">Hydrolase</keyword>
<feature type="short sequence motif" description="HXTX 1" evidence="2">
    <location>
        <begin position="44"/>
        <end position="47"/>
    </location>
</feature>
<dbReference type="PANTHER" id="PTHR35561">
    <property type="entry name" value="RNA 2',3'-CYCLIC PHOSPHODIESTERASE"/>
    <property type="match status" value="1"/>
</dbReference>
<evidence type="ECO:0000256" key="1">
    <source>
        <dbReference type="ARBA" id="ARBA00022801"/>
    </source>
</evidence>
<dbReference type="GO" id="GO:0004113">
    <property type="term" value="F:2',3'-cyclic-nucleotide 3'-phosphodiesterase activity"/>
    <property type="evidence" value="ECO:0007669"/>
    <property type="project" value="InterPro"/>
</dbReference>
<evidence type="ECO:0000313" key="3">
    <source>
        <dbReference type="EMBL" id="MBN2067277.1"/>
    </source>
</evidence>
<dbReference type="InterPro" id="IPR004175">
    <property type="entry name" value="RNA_CPDase"/>
</dbReference>
<organism evidence="3 4">
    <name type="scientific">Candidatus Iainarchaeum sp</name>
    <dbReference type="NCBI Taxonomy" id="3101447"/>
    <lineage>
        <taxon>Archaea</taxon>
        <taxon>Candidatus Iainarchaeota</taxon>
        <taxon>Candidatus Iainarchaeia</taxon>
        <taxon>Candidatus Iainarchaeales</taxon>
        <taxon>Candidatus Iainarchaeaceae</taxon>
        <taxon>Candidatus Iainarchaeum</taxon>
    </lineage>
</organism>
<dbReference type="AlphaFoldDB" id="A0A939C8S9"/>
<protein>
    <recommendedName>
        <fullName evidence="2">RNA 2',3'-cyclic phosphodiesterase</fullName>
        <shortName evidence="2">RNA 2',3'-CPDase</shortName>
        <ecNumber evidence="2">3.1.4.58</ecNumber>
    </recommendedName>
</protein>
<name>A0A939C8S9_9ARCH</name>
<feature type="active site" description="Proton donor" evidence="2">
    <location>
        <position position="44"/>
    </location>
</feature>
<dbReference type="EMBL" id="JAFGDB010000039">
    <property type="protein sequence ID" value="MBN2067277.1"/>
    <property type="molecule type" value="Genomic_DNA"/>
</dbReference>
<feature type="short sequence motif" description="HXTX 2" evidence="2">
    <location>
        <begin position="121"/>
        <end position="124"/>
    </location>
</feature>
<gene>
    <name evidence="3" type="primary">thpR</name>
    <name evidence="3" type="ORF">JW744_02315</name>
</gene>
<dbReference type="HAMAP" id="MF_01940">
    <property type="entry name" value="RNA_CPDase"/>
    <property type="match status" value="1"/>
</dbReference>
<dbReference type="NCBIfam" id="TIGR02258">
    <property type="entry name" value="2_5_ligase"/>
    <property type="match status" value="1"/>
</dbReference>
<dbReference type="EC" id="3.1.4.58" evidence="2"/>
<comment type="catalytic activity">
    <reaction evidence="2">
        <text>a 3'-end 2',3'-cyclophospho-ribonucleotide-RNA + H2O = a 3'-end 2'-phospho-ribonucleotide-RNA + H(+)</text>
        <dbReference type="Rhea" id="RHEA:11828"/>
        <dbReference type="Rhea" id="RHEA-COMP:10464"/>
        <dbReference type="Rhea" id="RHEA-COMP:17353"/>
        <dbReference type="ChEBI" id="CHEBI:15377"/>
        <dbReference type="ChEBI" id="CHEBI:15378"/>
        <dbReference type="ChEBI" id="CHEBI:83064"/>
        <dbReference type="ChEBI" id="CHEBI:173113"/>
        <dbReference type="EC" id="3.1.4.58"/>
    </reaction>
</comment>
<comment type="similarity">
    <text evidence="2">Belongs to the 2H phosphoesterase superfamily. ThpR family.</text>
</comment>
<evidence type="ECO:0000313" key="4">
    <source>
        <dbReference type="Proteomes" id="UP000809243"/>
    </source>
</evidence>
<feature type="active site" description="Proton acceptor" evidence="2">
    <location>
        <position position="121"/>
    </location>
</feature>
<evidence type="ECO:0000256" key="2">
    <source>
        <dbReference type="HAMAP-Rule" id="MF_01940"/>
    </source>
</evidence>
<dbReference type="PANTHER" id="PTHR35561:SF1">
    <property type="entry name" value="RNA 2',3'-CYCLIC PHOSPHODIESTERASE"/>
    <property type="match status" value="1"/>
</dbReference>
<dbReference type="Proteomes" id="UP000809243">
    <property type="component" value="Unassembled WGS sequence"/>
</dbReference>
<accession>A0A939C8S9</accession>
<comment type="caution">
    <text evidence="3">The sequence shown here is derived from an EMBL/GenBank/DDBJ whole genome shotgun (WGS) entry which is preliminary data.</text>
</comment>
<proteinExistence type="inferred from homology"/>
<dbReference type="GO" id="GO:0008664">
    <property type="term" value="F:RNA 2',3'-cyclic 3'-phosphodiesterase activity"/>
    <property type="evidence" value="ECO:0007669"/>
    <property type="project" value="UniProtKB-EC"/>
</dbReference>
<dbReference type="SUPFAM" id="SSF55144">
    <property type="entry name" value="LigT-like"/>
    <property type="match status" value="1"/>
</dbReference>
<reference evidence="3" key="1">
    <citation type="submission" date="2021-01" db="EMBL/GenBank/DDBJ databases">
        <title>Active Sulfur Cycling in an Early Earth Analoge.</title>
        <authorList>
            <person name="Hahn C.R."/>
            <person name="Youssef N.H."/>
            <person name="Elshahed M."/>
        </authorList>
    </citation>
    <scope>NUCLEOTIDE SEQUENCE</scope>
    <source>
        <strain evidence="3">Zod_Metabat.1151</strain>
    </source>
</reference>
<comment type="function">
    <text evidence="2">Hydrolyzes RNA 2',3'-cyclic phosphodiester to an RNA 2'-phosphomonoester.</text>
</comment>